<keyword evidence="1" id="KW-1133">Transmembrane helix</keyword>
<accession>A0A1A9WWC4</accession>
<organism evidence="2 3">
    <name type="scientific">Glossina brevipalpis</name>
    <dbReference type="NCBI Taxonomy" id="37001"/>
    <lineage>
        <taxon>Eukaryota</taxon>
        <taxon>Metazoa</taxon>
        <taxon>Ecdysozoa</taxon>
        <taxon>Arthropoda</taxon>
        <taxon>Hexapoda</taxon>
        <taxon>Insecta</taxon>
        <taxon>Pterygota</taxon>
        <taxon>Neoptera</taxon>
        <taxon>Endopterygota</taxon>
        <taxon>Diptera</taxon>
        <taxon>Brachycera</taxon>
        <taxon>Muscomorpha</taxon>
        <taxon>Hippoboscoidea</taxon>
        <taxon>Glossinidae</taxon>
        <taxon>Glossina</taxon>
    </lineage>
</organism>
<keyword evidence="3" id="KW-1185">Reference proteome</keyword>
<keyword evidence="1" id="KW-0812">Transmembrane</keyword>
<dbReference type="Proteomes" id="UP000091820">
    <property type="component" value="Unassembled WGS sequence"/>
</dbReference>
<reference evidence="2" key="2">
    <citation type="submission" date="2020-05" db="UniProtKB">
        <authorList>
            <consortium name="EnsemblMetazoa"/>
        </authorList>
    </citation>
    <scope>IDENTIFICATION</scope>
    <source>
        <strain evidence="2">IAEA</strain>
    </source>
</reference>
<reference evidence="3" key="1">
    <citation type="submission" date="2014-03" db="EMBL/GenBank/DDBJ databases">
        <authorList>
            <person name="Aksoy S."/>
            <person name="Warren W."/>
            <person name="Wilson R.K."/>
        </authorList>
    </citation>
    <scope>NUCLEOTIDE SEQUENCE [LARGE SCALE GENOMIC DNA]</scope>
    <source>
        <strain evidence="3">IAEA</strain>
    </source>
</reference>
<evidence type="ECO:0000313" key="2">
    <source>
        <dbReference type="EnsemblMetazoa" id="GBRI034868-PA"/>
    </source>
</evidence>
<dbReference type="VEuPathDB" id="VectorBase:GBRI034868"/>
<sequence length="109" mass="12819">MKYFDYLFSWIVETISVYCFIEEEVKEHSYVVKCKESKPLIVETFKFTYNLHIMNPAPGEVFTVLYQSTIFLFVLVLKVHARVACRFSRNSSQANLNVLRHFGNKLLTV</sequence>
<feature type="transmembrane region" description="Helical" evidence="1">
    <location>
        <begin position="64"/>
        <end position="81"/>
    </location>
</feature>
<evidence type="ECO:0000313" key="3">
    <source>
        <dbReference type="Proteomes" id="UP000091820"/>
    </source>
</evidence>
<keyword evidence="1" id="KW-0472">Membrane</keyword>
<name>A0A1A9WWC4_9MUSC</name>
<dbReference type="AlphaFoldDB" id="A0A1A9WWC4"/>
<evidence type="ECO:0000256" key="1">
    <source>
        <dbReference type="SAM" id="Phobius"/>
    </source>
</evidence>
<dbReference type="EnsemblMetazoa" id="GBRI034868-RA">
    <property type="protein sequence ID" value="GBRI034868-PA"/>
    <property type="gene ID" value="GBRI034868"/>
</dbReference>
<protein>
    <submittedName>
        <fullName evidence="2">Uncharacterized protein</fullName>
    </submittedName>
</protein>
<proteinExistence type="predicted"/>
<dbReference type="STRING" id="37001.A0A1A9WWC4"/>